<dbReference type="Proteomes" id="UP000036681">
    <property type="component" value="Unplaced"/>
</dbReference>
<feature type="region of interest" description="Disordered" evidence="1">
    <location>
        <begin position="1"/>
        <end position="80"/>
    </location>
</feature>
<dbReference type="WBParaSite" id="ALUE_0000747801-mRNA-1">
    <property type="protein sequence ID" value="ALUE_0000747801-mRNA-1"/>
    <property type="gene ID" value="ALUE_0000747801"/>
</dbReference>
<protein>
    <submittedName>
        <fullName evidence="3">Secreted protein</fullName>
    </submittedName>
</protein>
<evidence type="ECO:0000313" key="3">
    <source>
        <dbReference type="WBParaSite" id="ALUE_0000747801-mRNA-1"/>
    </source>
</evidence>
<keyword evidence="2" id="KW-1185">Reference proteome</keyword>
<sequence>MFCTLSFSQKPSTSRLLNDRPSSETRLSQGPGNRTGGGQMLMQTDRTSVCPGTKGAKGHNDHKSPVMYWRPLSDPSSRSHIRREHRWSAHGWKQVKMRNALSITQPIPIDEGSFWQKLGWVCC</sequence>
<name>A0A0M3HWG4_ASCLU</name>
<proteinExistence type="predicted"/>
<reference evidence="3" key="1">
    <citation type="submission" date="2017-02" db="UniProtKB">
        <authorList>
            <consortium name="WormBaseParasite"/>
        </authorList>
    </citation>
    <scope>IDENTIFICATION</scope>
</reference>
<evidence type="ECO:0000256" key="1">
    <source>
        <dbReference type="SAM" id="MobiDB-lite"/>
    </source>
</evidence>
<accession>A0A0M3HWG4</accession>
<feature type="compositionally biased region" description="Polar residues" evidence="1">
    <location>
        <begin position="1"/>
        <end position="16"/>
    </location>
</feature>
<organism evidence="2 3">
    <name type="scientific">Ascaris lumbricoides</name>
    <name type="common">Giant roundworm</name>
    <dbReference type="NCBI Taxonomy" id="6252"/>
    <lineage>
        <taxon>Eukaryota</taxon>
        <taxon>Metazoa</taxon>
        <taxon>Ecdysozoa</taxon>
        <taxon>Nematoda</taxon>
        <taxon>Chromadorea</taxon>
        <taxon>Rhabditida</taxon>
        <taxon>Spirurina</taxon>
        <taxon>Ascaridomorpha</taxon>
        <taxon>Ascaridoidea</taxon>
        <taxon>Ascarididae</taxon>
        <taxon>Ascaris</taxon>
    </lineage>
</organism>
<evidence type="ECO:0000313" key="2">
    <source>
        <dbReference type="Proteomes" id="UP000036681"/>
    </source>
</evidence>
<dbReference type="AlphaFoldDB" id="A0A0M3HWG4"/>